<reference evidence="1 2" key="1">
    <citation type="journal article" date="2012" name="BMC Genomics">
        <title>Tools to kill: Genome of one of the most destructive plant pathogenic fungi Macrophomina phaseolina.</title>
        <authorList>
            <person name="Islam M.S."/>
            <person name="Haque M.S."/>
            <person name="Islam M.M."/>
            <person name="Emdad E.M."/>
            <person name="Halim A."/>
            <person name="Hossen Q.M.M."/>
            <person name="Hossain M.Z."/>
            <person name="Ahmed B."/>
            <person name="Rahim S."/>
            <person name="Rahman M.S."/>
            <person name="Alam M.M."/>
            <person name="Hou S."/>
            <person name="Wan X."/>
            <person name="Saito J.A."/>
            <person name="Alam M."/>
        </authorList>
    </citation>
    <scope>NUCLEOTIDE SEQUENCE [LARGE SCALE GENOMIC DNA]</scope>
    <source>
        <strain evidence="1 2">MS6</strain>
    </source>
</reference>
<proteinExistence type="predicted"/>
<dbReference type="VEuPathDB" id="FungiDB:MPH_09191"/>
<accession>K2SA18</accession>
<dbReference type="EMBL" id="AHHD01000387">
    <property type="protein sequence ID" value="EKG13725.1"/>
    <property type="molecule type" value="Genomic_DNA"/>
</dbReference>
<dbReference type="Proteomes" id="UP000007129">
    <property type="component" value="Unassembled WGS sequence"/>
</dbReference>
<comment type="caution">
    <text evidence="1">The sequence shown here is derived from an EMBL/GenBank/DDBJ whole genome shotgun (WGS) entry which is preliminary data.</text>
</comment>
<protein>
    <submittedName>
        <fullName evidence="1">Uncharacterized protein</fullName>
    </submittedName>
</protein>
<gene>
    <name evidence="1" type="ORF">MPH_09191</name>
</gene>
<dbReference type="AlphaFoldDB" id="K2SA18"/>
<evidence type="ECO:0000313" key="2">
    <source>
        <dbReference type="Proteomes" id="UP000007129"/>
    </source>
</evidence>
<evidence type="ECO:0000313" key="1">
    <source>
        <dbReference type="EMBL" id="EKG13725.1"/>
    </source>
</evidence>
<dbReference type="InParanoid" id="K2SA18"/>
<dbReference type="HOGENOM" id="CLU_2038500_0_0_1"/>
<organism evidence="1 2">
    <name type="scientific">Macrophomina phaseolina (strain MS6)</name>
    <name type="common">Charcoal rot fungus</name>
    <dbReference type="NCBI Taxonomy" id="1126212"/>
    <lineage>
        <taxon>Eukaryota</taxon>
        <taxon>Fungi</taxon>
        <taxon>Dikarya</taxon>
        <taxon>Ascomycota</taxon>
        <taxon>Pezizomycotina</taxon>
        <taxon>Dothideomycetes</taxon>
        <taxon>Dothideomycetes incertae sedis</taxon>
        <taxon>Botryosphaeriales</taxon>
        <taxon>Botryosphaeriaceae</taxon>
        <taxon>Macrophomina</taxon>
    </lineage>
</organism>
<name>K2SA18_MACPH</name>
<sequence>MCEASDFISSAALRTDACQARSTTTALTGTVELMDLMSEITSSSLDCVREMRMRRAGLCLAIARAVAPPRPPLEMPVMATTGRLGYKYVDKALRELPMRSLIWLGNASATSVAFVSWPNSG</sequence>